<sequence length="217" mass="24126">MLNSDALLDQALRGPIPEDWRVFPGQGKPLWLAALSALITLIVLCIIELGLLISLGPLSILGWLVESNPGVPSGPQGTPHPVDYHHLIPLVQNLSLSFWIVPVVVALLVMVVGYRRGLAFRHSLMLLTPDGVVQCHNYLADPRDLKVLDFSQARNLVLQLSPNDGSSRARIWLDVERNEGHVEQWPVDTRYGSVEKIIQGIIEYHALYVARDEQQAI</sequence>
<keyword evidence="1" id="KW-1133">Transmembrane helix</keyword>
<protein>
    <submittedName>
        <fullName evidence="2">Uncharacterized protein</fullName>
    </submittedName>
</protein>
<organism evidence="2 3">
    <name type="scientific">Dictyobacter arantiisoli</name>
    <dbReference type="NCBI Taxonomy" id="2014874"/>
    <lineage>
        <taxon>Bacteria</taxon>
        <taxon>Bacillati</taxon>
        <taxon>Chloroflexota</taxon>
        <taxon>Ktedonobacteria</taxon>
        <taxon>Ktedonobacterales</taxon>
        <taxon>Dictyobacteraceae</taxon>
        <taxon>Dictyobacter</taxon>
    </lineage>
</organism>
<keyword evidence="1" id="KW-0812">Transmembrane</keyword>
<comment type="caution">
    <text evidence="2">The sequence shown here is derived from an EMBL/GenBank/DDBJ whole genome shotgun (WGS) entry which is preliminary data.</text>
</comment>
<dbReference type="AlphaFoldDB" id="A0A5A5THY1"/>
<evidence type="ECO:0000313" key="2">
    <source>
        <dbReference type="EMBL" id="GCF10746.1"/>
    </source>
</evidence>
<dbReference type="Proteomes" id="UP000322530">
    <property type="component" value="Unassembled WGS sequence"/>
</dbReference>
<feature type="transmembrane region" description="Helical" evidence="1">
    <location>
        <begin position="30"/>
        <end position="55"/>
    </location>
</feature>
<gene>
    <name evidence="2" type="ORF">KDI_43100</name>
</gene>
<keyword evidence="3" id="KW-1185">Reference proteome</keyword>
<reference evidence="2 3" key="1">
    <citation type="submission" date="2019-01" db="EMBL/GenBank/DDBJ databases">
        <title>Draft genome sequence of Dictyobacter sp. Uno17.</title>
        <authorList>
            <person name="Wang C.M."/>
            <person name="Zheng Y."/>
            <person name="Sakai Y."/>
            <person name="Abe K."/>
            <person name="Yokota A."/>
            <person name="Yabe S."/>
        </authorList>
    </citation>
    <scope>NUCLEOTIDE SEQUENCE [LARGE SCALE GENOMIC DNA]</scope>
    <source>
        <strain evidence="2 3">Uno17</strain>
    </source>
</reference>
<name>A0A5A5THY1_9CHLR</name>
<evidence type="ECO:0000256" key="1">
    <source>
        <dbReference type="SAM" id="Phobius"/>
    </source>
</evidence>
<keyword evidence="1" id="KW-0472">Membrane</keyword>
<feature type="transmembrane region" description="Helical" evidence="1">
    <location>
        <begin position="96"/>
        <end position="114"/>
    </location>
</feature>
<evidence type="ECO:0000313" key="3">
    <source>
        <dbReference type="Proteomes" id="UP000322530"/>
    </source>
</evidence>
<dbReference type="EMBL" id="BIXY01000081">
    <property type="protein sequence ID" value="GCF10746.1"/>
    <property type="molecule type" value="Genomic_DNA"/>
</dbReference>
<proteinExistence type="predicted"/>
<accession>A0A5A5THY1</accession>